<dbReference type="PANTHER" id="PTHR33221">
    <property type="entry name" value="WINGED HELIX-TURN-HELIX TRANSCRIPTIONAL REGULATOR, RRF2 FAMILY"/>
    <property type="match status" value="1"/>
</dbReference>
<protein>
    <submittedName>
        <fullName evidence="1">HTH-type transcriptional repressor NsrR</fullName>
    </submittedName>
</protein>
<dbReference type="InterPro" id="IPR036390">
    <property type="entry name" value="WH_DNA-bd_sf"/>
</dbReference>
<accession>A0A644WHG3</accession>
<dbReference type="EMBL" id="VSSQ01000919">
    <property type="protein sequence ID" value="MPM03039.1"/>
    <property type="molecule type" value="Genomic_DNA"/>
</dbReference>
<dbReference type="SUPFAM" id="SSF46785">
    <property type="entry name" value="Winged helix' DNA-binding domain"/>
    <property type="match status" value="1"/>
</dbReference>
<evidence type="ECO:0000313" key="1">
    <source>
        <dbReference type="EMBL" id="MPM03039.1"/>
    </source>
</evidence>
<dbReference type="InterPro" id="IPR036388">
    <property type="entry name" value="WH-like_DNA-bd_sf"/>
</dbReference>
<dbReference type="GO" id="GO:0003700">
    <property type="term" value="F:DNA-binding transcription factor activity"/>
    <property type="evidence" value="ECO:0007669"/>
    <property type="project" value="TreeGrafter"/>
</dbReference>
<dbReference type="Gene3D" id="1.10.10.10">
    <property type="entry name" value="Winged helix-like DNA-binding domain superfamily/Winged helix DNA-binding domain"/>
    <property type="match status" value="1"/>
</dbReference>
<dbReference type="InterPro" id="IPR000944">
    <property type="entry name" value="Tscrpt_reg_Rrf2"/>
</dbReference>
<dbReference type="GO" id="GO:0005829">
    <property type="term" value="C:cytosol"/>
    <property type="evidence" value="ECO:0007669"/>
    <property type="project" value="TreeGrafter"/>
</dbReference>
<dbReference type="PROSITE" id="PS51197">
    <property type="entry name" value="HTH_RRF2_2"/>
    <property type="match status" value="1"/>
</dbReference>
<organism evidence="1">
    <name type="scientific">bioreactor metagenome</name>
    <dbReference type="NCBI Taxonomy" id="1076179"/>
    <lineage>
        <taxon>unclassified sequences</taxon>
        <taxon>metagenomes</taxon>
        <taxon>ecological metagenomes</taxon>
    </lineage>
</organism>
<proteinExistence type="predicted"/>
<dbReference type="AlphaFoldDB" id="A0A644WHG3"/>
<name>A0A644WHG3_9ZZZZ</name>
<gene>
    <name evidence="1" type="primary">nsrR_7</name>
    <name evidence="1" type="ORF">SDC9_49298</name>
</gene>
<sequence>MKLSNTSEYALRILCFMAKDENRLYSAKYLIDELKISDKYLRRLMTDLTKAGFITSIQGRDGGYKFLKGSGEIYLADVINAVEGMDKYTGCALGFCECSDKNPCVMHSTWVPVRTEFLKAFTTKTIKDLDIMTVTKY</sequence>
<reference evidence="1" key="1">
    <citation type="submission" date="2019-08" db="EMBL/GenBank/DDBJ databases">
        <authorList>
            <person name="Kucharzyk K."/>
            <person name="Murdoch R.W."/>
            <person name="Higgins S."/>
            <person name="Loffler F."/>
        </authorList>
    </citation>
    <scope>NUCLEOTIDE SEQUENCE</scope>
</reference>
<dbReference type="PANTHER" id="PTHR33221:SF13">
    <property type="entry name" value="TRANSCRIPTIONAL REGULATOR-RELATED"/>
    <property type="match status" value="1"/>
</dbReference>
<comment type="caution">
    <text evidence="1">The sequence shown here is derived from an EMBL/GenBank/DDBJ whole genome shotgun (WGS) entry which is preliminary data.</text>
</comment>
<dbReference type="Pfam" id="PF02082">
    <property type="entry name" value="Rrf2"/>
    <property type="match status" value="1"/>
</dbReference>
<dbReference type="NCBIfam" id="TIGR00738">
    <property type="entry name" value="rrf2_super"/>
    <property type="match status" value="1"/>
</dbReference>